<dbReference type="NCBIfam" id="NF005543">
    <property type="entry name" value="PRK07206.1"/>
    <property type="match status" value="1"/>
</dbReference>
<reference evidence="6 7" key="1">
    <citation type="submission" date="2019-09" db="EMBL/GenBank/DDBJ databases">
        <authorList>
            <person name="Chandra G."/>
            <person name="Truman W A."/>
        </authorList>
    </citation>
    <scope>NUCLEOTIDE SEQUENCE [LARGE SCALE GENOMIC DNA]</scope>
    <source>
        <strain evidence="6">PS624</strain>
    </source>
</reference>
<keyword evidence="3 4" id="KW-0067">ATP-binding</keyword>
<evidence type="ECO:0000256" key="4">
    <source>
        <dbReference type="PROSITE-ProRule" id="PRU00409"/>
    </source>
</evidence>
<dbReference type="EMBL" id="CABVGZ010000086">
    <property type="protein sequence ID" value="VVN38792.1"/>
    <property type="molecule type" value="Genomic_DNA"/>
</dbReference>
<keyword evidence="2 4" id="KW-0547">Nucleotide-binding</keyword>
<feature type="domain" description="ATP-grasp" evidence="5">
    <location>
        <begin position="117"/>
        <end position="315"/>
    </location>
</feature>
<dbReference type="RefSeq" id="WP_127929087.1">
    <property type="nucleotide sequence ID" value="NZ_CABVGZ010000086.1"/>
</dbReference>
<dbReference type="PANTHER" id="PTHR43585">
    <property type="entry name" value="FUMIPYRROLE BIOSYNTHESIS PROTEIN C"/>
    <property type="match status" value="1"/>
</dbReference>
<dbReference type="Pfam" id="PF13535">
    <property type="entry name" value="ATP-grasp_4"/>
    <property type="match status" value="1"/>
</dbReference>
<dbReference type="AlphaFoldDB" id="A0A5E7WHX8"/>
<sequence length="419" mass="46010">MTQAKEKILVVVDGYSSGSQLPALMAESGWKCIHVSSSPNPPEYYLRTYHKDEYIAHFEYHGDIQRLADEINALHPSAVLPGTESGVIVADLLAAALQLPGNDPSTSLARRDKYTMHERLKAVGLRSMDHYLARDRDGLSQWAASGSWPVVIKPQASAGTDSVTFCADQGELVDSFDKLFGTVNQLGERNDAVLAQRLLVGPEYFINGVSGHGKHVITEIWRADKLPAPDGGWIYDRAVLFDPTSPEMKEIVEYVHGVLNALGIRYGANHTELIVTEAGPTLIECASRLSGGLNRPAANYAVGASQLDLVGKLVREGESAIDSIVDAQQGHHYPLWQVQFISSQEGVVTRSSYDELLKTLKSKAWLQRAPKEGDAVVKTVDLFSSPGIVFMSHADSNVLHADYQTVREWERTSRLFSVQ</sequence>
<dbReference type="Gene3D" id="3.30.470.20">
    <property type="entry name" value="ATP-grasp fold, B domain"/>
    <property type="match status" value="1"/>
</dbReference>
<evidence type="ECO:0000313" key="7">
    <source>
        <dbReference type="Proteomes" id="UP000326241"/>
    </source>
</evidence>
<dbReference type="GO" id="GO:0046872">
    <property type="term" value="F:metal ion binding"/>
    <property type="evidence" value="ECO:0007669"/>
    <property type="project" value="InterPro"/>
</dbReference>
<accession>A0A5E7WHX8</accession>
<dbReference type="InterPro" id="IPR011761">
    <property type="entry name" value="ATP-grasp"/>
</dbReference>
<dbReference type="Proteomes" id="UP000326241">
    <property type="component" value="Unassembled WGS sequence"/>
</dbReference>
<dbReference type="GO" id="GO:0016874">
    <property type="term" value="F:ligase activity"/>
    <property type="evidence" value="ECO:0007669"/>
    <property type="project" value="UniProtKB-KW"/>
</dbReference>
<evidence type="ECO:0000256" key="2">
    <source>
        <dbReference type="ARBA" id="ARBA00022741"/>
    </source>
</evidence>
<evidence type="ECO:0000256" key="1">
    <source>
        <dbReference type="ARBA" id="ARBA00022598"/>
    </source>
</evidence>
<evidence type="ECO:0000259" key="5">
    <source>
        <dbReference type="PROSITE" id="PS50975"/>
    </source>
</evidence>
<evidence type="ECO:0000313" key="6">
    <source>
        <dbReference type="EMBL" id="VVN38792.1"/>
    </source>
</evidence>
<evidence type="ECO:0000256" key="3">
    <source>
        <dbReference type="ARBA" id="ARBA00022840"/>
    </source>
</evidence>
<organism evidence="6 7">
    <name type="scientific">Pseudomonas fluorescens</name>
    <dbReference type="NCBI Taxonomy" id="294"/>
    <lineage>
        <taxon>Bacteria</taxon>
        <taxon>Pseudomonadati</taxon>
        <taxon>Pseudomonadota</taxon>
        <taxon>Gammaproteobacteria</taxon>
        <taxon>Pseudomonadales</taxon>
        <taxon>Pseudomonadaceae</taxon>
        <taxon>Pseudomonas</taxon>
    </lineage>
</organism>
<name>A0A5E7WHX8_PSEFL</name>
<dbReference type="PROSITE" id="PS50975">
    <property type="entry name" value="ATP_GRASP"/>
    <property type="match status" value="1"/>
</dbReference>
<dbReference type="InterPro" id="IPR052032">
    <property type="entry name" value="ATP-dep_AA_Ligase"/>
</dbReference>
<dbReference type="SUPFAM" id="SSF56059">
    <property type="entry name" value="Glutathione synthetase ATP-binding domain-like"/>
    <property type="match status" value="1"/>
</dbReference>
<protein>
    <submittedName>
        <fullName evidence="6">Dapdiamide A synthase</fullName>
        <ecNumber evidence="6">6.3.2.47</ecNumber>
    </submittedName>
</protein>
<proteinExistence type="predicted"/>
<dbReference type="GO" id="GO:0005524">
    <property type="term" value="F:ATP binding"/>
    <property type="evidence" value="ECO:0007669"/>
    <property type="project" value="UniProtKB-UniRule"/>
</dbReference>
<dbReference type="PANTHER" id="PTHR43585:SF2">
    <property type="entry name" value="ATP-GRASP ENZYME FSQD"/>
    <property type="match status" value="1"/>
</dbReference>
<keyword evidence="1 6" id="KW-0436">Ligase</keyword>
<gene>
    <name evidence="6" type="primary">ddaF</name>
    <name evidence="6" type="ORF">PS624_05272</name>
</gene>
<dbReference type="EC" id="6.3.2.47" evidence="6"/>